<dbReference type="AlphaFoldDB" id="A0A8J6U1S8"/>
<sequence>MGWVTYTALFFIIWWTVLFAVLPFGLKTQDDDQNVVLGTPSSAPRGPHMLRAVLWTTLVSFVVLGSFYGLIEVIGFGLDDIPNFLPQQLN</sequence>
<evidence type="ECO:0000256" key="1">
    <source>
        <dbReference type="SAM" id="Phobius"/>
    </source>
</evidence>
<organism evidence="2 3">
    <name type="scientific">Oryzicola mucosus</name>
    <dbReference type="NCBI Taxonomy" id="2767425"/>
    <lineage>
        <taxon>Bacteria</taxon>
        <taxon>Pseudomonadati</taxon>
        <taxon>Pseudomonadota</taxon>
        <taxon>Alphaproteobacteria</taxon>
        <taxon>Hyphomicrobiales</taxon>
        <taxon>Phyllobacteriaceae</taxon>
        <taxon>Oryzicola</taxon>
    </lineage>
</organism>
<name>A0A8J6U1S8_9HYPH</name>
<dbReference type="Pfam" id="PF07330">
    <property type="entry name" value="DUF1467"/>
    <property type="match status" value="1"/>
</dbReference>
<feature type="transmembrane region" description="Helical" evidence="1">
    <location>
        <begin position="52"/>
        <end position="71"/>
    </location>
</feature>
<keyword evidence="3" id="KW-1185">Reference proteome</keyword>
<reference evidence="2" key="1">
    <citation type="submission" date="2020-09" db="EMBL/GenBank/DDBJ databases">
        <title>Genome seq and assembly of Tianweitania sp.</title>
        <authorList>
            <person name="Chhetri G."/>
        </authorList>
    </citation>
    <scope>NUCLEOTIDE SEQUENCE</scope>
    <source>
        <strain evidence="2">Rool2</strain>
    </source>
</reference>
<keyword evidence="1" id="KW-0812">Transmembrane</keyword>
<dbReference type="EMBL" id="JACVVX010000002">
    <property type="protein sequence ID" value="MBD0414838.1"/>
    <property type="molecule type" value="Genomic_DNA"/>
</dbReference>
<protein>
    <submittedName>
        <fullName evidence="2">DUF1467 family protein</fullName>
    </submittedName>
</protein>
<gene>
    <name evidence="2" type="ORF">ICI42_09245</name>
</gene>
<evidence type="ECO:0000313" key="2">
    <source>
        <dbReference type="EMBL" id="MBD0414838.1"/>
    </source>
</evidence>
<comment type="caution">
    <text evidence="2">The sequence shown here is derived from an EMBL/GenBank/DDBJ whole genome shotgun (WGS) entry which is preliminary data.</text>
</comment>
<feature type="transmembrane region" description="Helical" evidence="1">
    <location>
        <begin position="6"/>
        <end position="26"/>
    </location>
</feature>
<dbReference type="InterPro" id="IPR009935">
    <property type="entry name" value="DUF1467"/>
</dbReference>
<dbReference type="RefSeq" id="WP_188164253.1">
    <property type="nucleotide sequence ID" value="NZ_JACVVX010000002.1"/>
</dbReference>
<dbReference type="Proteomes" id="UP000643405">
    <property type="component" value="Unassembled WGS sequence"/>
</dbReference>
<keyword evidence="1" id="KW-0472">Membrane</keyword>
<keyword evidence="1" id="KW-1133">Transmembrane helix</keyword>
<evidence type="ECO:0000313" key="3">
    <source>
        <dbReference type="Proteomes" id="UP000643405"/>
    </source>
</evidence>
<proteinExistence type="predicted"/>
<accession>A0A8J6U1S8</accession>